<sequence length="397" mass="44481">MVSAHDGGNGYMKDAINGKRTVFPSVLAAVTPGTEGLQIDENNQDSVREIIDHYLDNMDVTIQSKGVKNNDRYLVGKNASESGEPLITFNVSSVEGKSSSDISIICLLSLLSYHALHDYYQKHNKLPQHLDVTVDKMITALPIDEFDSQEIRQMFSDRFTKYSHAVIINNFFHPITVNIEFKKVKVFPEGAIAIFGLIGDVNGNYRNDDLFKEFKQQNKLKDFTGNSITQYGNILGIDIGDGTVDFSVTDGMAPKPKFNSSILMGVGNVAERAVKALHKQYPVIGYVNRQRFMAIANRDNSKKSQVFRSFLNNQMKTLEQLISQRVRTIYSQLDGEINMVVISGGGAAAMKDHYQQTLIQELEEISLFGAPLVLWVEKEYTQTLNLDGLQFMLSQVE</sequence>
<accession>A0AAJ1HQY2</accession>
<dbReference type="InterPro" id="IPR040607">
    <property type="entry name" value="ALP_N"/>
</dbReference>
<dbReference type="InterPro" id="IPR049067">
    <property type="entry name" value="MreB-like_C"/>
</dbReference>
<dbReference type="Pfam" id="PF21522">
    <property type="entry name" value="MreB-like_C"/>
    <property type="match status" value="1"/>
</dbReference>
<proteinExistence type="predicted"/>
<dbReference type="Proteomes" id="UP001218021">
    <property type="component" value="Unassembled WGS sequence"/>
</dbReference>
<reference evidence="3" key="1">
    <citation type="submission" date="2023-01" db="EMBL/GenBank/DDBJ databases">
        <title>Genome analysis of 13 Lactobacillus isolated from gut of wild boar.</title>
        <authorList>
            <person name="Papp P."/>
            <person name="Libisch B."/>
            <person name="Nagy T."/>
            <person name="Olasz F."/>
        </authorList>
    </citation>
    <scope>NUCLEOTIDE SEQUENCE</scope>
    <source>
        <strain evidence="3">F108</strain>
    </source>
</reference>
<dbReference type="RefSeq" id="WP_272207761.1">
    <property type="nucleotide sequence ID" value="NZ_JAQOND010000013.1"/>
</dbReference>
<feature type="domain" description="Actin homologue MreB-like C-terminal" evidence="2">
    <location>
        <begin position="237"/>
        <end position="354"/>
    </location>
</feature>
<dbReference type="CDD" id="cd24023">
    <property type="entry name" value="ASKHA_NBD_ParM_Alp7A-like"/>
    <property type="match status" value="1"/>
</dbReference>
<feature type="domain" description="Actin-like protein N-terminal" evidence="1">
    <location>
        <begin position="4"/>
        <end position="191"/>
    </location>
</feature>
<dbReference type="Gene3D" id="3.30.420.40">
    <property type="match status" value="2"/>
</dbReference>
<evidence type="ECO:0000259" key="1">
    <source>
        <dbReference type="Pfam" id="PF17989"/>
    </source>
</evidence>
<name>A0AAJ1HQY2_LIMMU</name>
<dbReference type="SUPFAM" id="SSF53067">
    <property type="entry name" value="Actin-like ATPase domain"/>
    <property type="match status" value="2"/>
</dbReference>
<dbReference type="InterPro" id="IPR043129">
    <property type="entry name" value="ATPase_NBD"/>
</dbReference>
<dbReference type="AlphaFoldDB" id="A0AAJ1HQY2"/>
<comment type="caution">
    <text evidence="3">The sequence shown here is derived from an EMBL/GenBank/DDBJ whole genome shotgun (WGS) entry which is preliminary data.</text>
</comment>
<dbReference type="Pfam" id="PF17989">
    <property type="entry name" value="ALP_N"/>
    <property type="match status" value="1"/>
</dbReference>
<evidence type="ECO:0000313" key="3">
    <source>
        <dbReference type="EMBL" id="MDC2827466.1"/>
    </source>
</evidence>
<protein>
    <submittedName>
        <fullName evidence="3">ParM/StbA family protein</fullName>
    </submittedName>
</protein>
<evidence type="ECO:0000259" key="2">
    <source>
        <dbReference type="Pfam" id="PF21522"/>
    </source>
</evidence>
<evidence type="ECO:0000313" key="4">
    <source>
        <dbReference type="Proteomes" id="UP001218021"/>
    </source>
</evidence>
<dbReference type="EMBL" id="JAQOND010000013">
    <property type="protein sequence ID" value="MDC2827466.1"/>
    <property type="molecule type" value="Genomic_DNA"/>
</dbReference>
<gene>
    <name evidence="3" type="ORF">PO158_04095</name>
</gene>
<organism evidence="3 4">
    <name type="scientific">Limosilactobacillus mucosae</name>
    <name type="common">Lactobacillus mucosae</name>
    <dbReference type="NCBI Taxonomy" id="97478"/>
    <lineage>
        <taxon>Bacteria</taxon>
        <taxon>Bacillati</taxon>
        <taxon>Bacillota</taxon>
        <taxon>Bacilli</taxon>
        <taxon>Lactobacillales</taxon>
        <taxon>Lactobacillaceae</taxon>
        <taxon>Limosilactobacillus</taxon>
    </lineage>
</organism>